<reference evidence="2 3" key="1">
    <citation type="submission" date="2020-02" db="EMBL/GenBank/DDBJ databases">
        <authorList>
            <person name="Ma Q."/>
            <person name="Huang Y."/>
            <person name="Song X."/>
            <person name="Pei D."/>
        </authorList>
    </citation>
    <scope>NUCLEOTIDE SEQUENCE [LARGE SCALE GENOMIC DNA]</scope>
    <source>
        <strain evidence="2">Sxm20200214</strain>
        <tissue evidence="2">Leaf</tissue>
    </source>
</reference>
<feature type="region of interest" description="Disordered" evidence="1">
    <location>
        <begin position="55"/>
        <end position="76"/>
    </location>
</feature>
<keyword evidence="3" id="KW-1185">Reference proteome</keyword>
<evidence type="ECO:0000313" key="2">
    <source>
        <dbReference type="EMBL" id="KAG2256247.1"/>
    </source>
</evidence>
<dbReference type="AlphaFoldDB" id="A0A8X7TVT8"/>
<feature type="compositionally biased region" description="Low complexity" evidence="1">
    <location>
        <begin position="56"/>
        <end position="75"/>
    </location>
</feature>
<organism evidence="2 3">
    <name type="scientific">Brassica carinata</name>
    <name type="common">Ethiopian mustard</name>
    <name type="synonym">Abyssinian cabbage</name>
    <dbReference type="NCBI Taxonomy" id="52824"/>
    <lineage>
        <taxon>Eukaryota</taxon>
        <taxon>Viridiplantae</taxon>
        <taxon>Streptophyta</taxon>
        <taxon>Embryophyta</taxon>
        <taxon>Tracheophyta</taxon>
        <taxon>Spermatophyta</taxon>
        <taxon>Magnoliopsida</taxon>
        <taxon>eudicotyledons</taxon>
        <taxon>Gunneridae</taxon>
        <taxon>Pentapetalae</taxon>
        <taxon>rosids</taxon>
        <taxon>malvids</taxon>
        <taxon>Brassicales</taxon>
        <taxon>Brassicaceae</taxon>
        <taxon>Brassiceae</taxon>
        <taxon>Brassica</taxon>
    </lineage>
</organism>
<accession>A0A8X7TVT8</accession>
<evidence type="ECO:0000313" key="3">
    <source>
        <dbReference type="Proteomes" id="UP000886595"/>
    </source>
</evidence>
<protein>
    <submittedName>
        <fullName evidence="2">Uncharacterized protein</fullName>
    </submittedName>
</protein>
<dbReference type="Proteomes" id="UP000886595">
    <property type="component" value="Unassembled WGS sequence"/>
</dbReference>
<gene>
    <name evidence="2" type="ORF">Bca52824_075541</name>
</gene>
<comment type="caution">
    <text evidence="2">The sequence shown here is derived from an EMBL/GenBank/DDBJ whole genome shotgun (WGS) entry which is preliminary data.</text>
</comment>
<proteinExistence type="predicted"/>
<evidence type="ECO:0000256" key="1">
    <source>
        <dbReference type="SAM" id="MobiDB-lite"/>
    </source>
</evidence>
<dbReference type="EMBL" id="JAAMPC010000015">
    <property type="protein sequence ID" value="KAG2256247.1"/>
    <property type="molecule type" value="Genomic_DNA"/>
</dbReference>
<name>A0A8X7TVT8_BRACI</name>
<sequence length="136" mass="14914">MIVTPVLVFGPSNTTRPPSLGIRMFAPLQSITAPYCDNQSIPRITSYRPISSFSKSTGMTTPASSTATPTNTPMADISSGPAVSTRVVRPSYFPWKLHLLVRSWLTKLWVAPVLKSVYATTPPTFTIPTRRLYLSV</sequence>